<dbReference type="InterPro" id="IPR014710">
    <property type="entry name" value="RmlC-like_jellyroll"/>
</dbReference>
<evidence type="ECO:0000313" key="1">
    <source>
        <dbReference type="EMBL" id="CAF2155224.1"/>
    </source>
</evidence>
<evidence type="ECO:0000313" key="2">
    <source>
        <dbReference type="EMBL" id="CAF4315256.1"/>
    </source>
</evidence>
<dbReference type="PANTHER" id="PTHR21047">
    <property type="entry name" value="DTDP-6-DEOXY-D-GLUCOSE-3,5 EPIMERASE"/>
    <property type="match status" value="1"/>
</dbReference>
<proteinExistence type="predicted"/>
<protein>
    <submittedName>
        <fullName evidence="2">Uncharacterized protein</fullName>
    </submittedName>
</protein>
<dbReference type="CDD" id="cd00438">
    <property type="entry name" value="cupin_RmlC"/>
    <property type="match status" value="1"/>
</dbReference>
<accession>A0A820IV82</accession>
<dbReference type="NCBIfam" id="TIGR01221">
    <property type="entry name" value="rmlC"/>
    <property type="match status" value="1"/>
</dbReference>
<dbReference type="Proteomes" id="UP000663887">
    <property type="component" value="Unassembled WGS sequence"/>
</dbReference>
<dbReference type="GO" id="GO:0000271">
    <property type="term" value="P:polysaccharide biosynthetic process"/>
    <property type="evidence" value="ECO:0007669"/>
    <property type="project" value="TreeGrafter"/>
</dbReference>
<comment type="caution">
    <text evidence="2">The sequence shown here is derived from an EMBL/GenBank/DDBJ whole genome shotgun (WGS) entry which is preliminary data.</text>
</comment>
<dbReference type="EMBL" id="CAJOBF010012173">
    <property type="protein sequence ID" value="CAF4315256.1"/>
    <property type="molecule type" value="Genomic_DNA"/>
</dbReference>
<dbReference type="Pfam" id="PF00908">
    <property type="entry name" value="dTDP_sugar_isom"/>
    <property type="match status" value="1"/>
</dbReference>
<evidence type="ECO:0000313" key="3">
    <source>
        <dbReference type="Proteomes" id="UP000663842"/>
    </source>
</evidence>
<dbReference type="PANTHER" id="PTHR21047:SF2">
    <property type="entry name" value="THYMIDINE DIPHOSPHO-4-KETO-RHAMNOSE 3,5-EPIMERASE"/>
    <property type="match status" value="1"/>
</dbReference>
<organism evidence="2 3">
    <name type="scientific">Rotaria magnacalcarata</name>
    <dbReference type="NCBI Taxonomy" id="392030"/>
    <lineage>
        <taxon>Eukaryota</taxon>
        <taxon>Metazoa</taxon>
        <taxon>Spiralia</taxon>
        <taxon>Gnathifera</taxon>
        <taxon>Rotifera</taxon>
        <taxon>Eurotatoria</taxon>
        <taxon>Bdelloidea</taxon>
        <taxon>Philodinida</taxon>
        <taxon>Philodinidae</taxon>
        <taxon>Rotaria</taxon>
    </lineage>
</organism>
<dbReference type="GO" id="GO:0008830">
    <property type="term" value="F:dTDP-4-dehydrorhamnose 3,5-epimerase activity"/>
    <property type="evidence" value="ECO:0007669"/>
    <property type="project" value="InterPro"/>
</dbReference>
<gene>
    <name evidence="2" type="ORF">UXM345_LOCUS34162</name>
    <name evidence="1" type="ORF">XDN619_LOCUS29396</name>
</gene>
<sequence>MCSNEPILDIETLKLRDVLLLTPRCIQDNRGFFVENYNENNFKAVTGLDVEFVRDCMSMSLNSGTVRGLHYQSPPHATAKLVSVASGRIRDVVVDIRRGSPTYGQHICIELSASNCKQLFVPAGFLHGFMSLEPNTVVMYKMDKFFAQNCDGVVRWNDPDLAINWSIDPATEIMISERDRSSQLFTNFISPFEY</sequence>
<dbReference type="GO" id="GO:0019305">
    <property type="term" value="P:dTDP-rhamnose biosynthetic process"/>
    <property type="evidence" value="ECO:0007669"/>
    <property type="project" value="TreeGrafter"/>
</dbReference>
<name>A0A820IV82_9BILA</name>
<dbReference type="Gene3D" id="2.60.120.10">
    <property type="entry name" value="Jelly Rolls"/>
    <property type="match status" value="1"/>
</dbReference>
<dbReference type="AlphaFoldDB" id="A0A820IV82"/>
<dbReference type="InterPro" id="IPR011051">
    <property type="entry name" value="RmlC_Cupin_sf"/>
</dbReference>
<dbReference type="SUPFAM" id="SSF51182">
    <property type="entry name" value="RmlC-like cupins"/>
    <property type="match status" value="1"/>
</dbReference>
<dbReference type="Proteomes" id="UP000663842">
    <property type="component" value="Unassembled WGS sequence"/>
</dbReference>
<reference evidence="2" key="1">
    <citation type="submission" date="2021-02" db="EMBL/GenBank/DDBJ databases">
        <authorList>
            <person name="Nowell W R."/>
        </authorList>
    </citation>
    <scope>NUCLEOTIDE SEQUENCE</scope>
</reference>
<dbReference type="InterPro" id="IPR000888">
    <property type="entry name" value="RmlC-like"/>
</dbReference>
<dbReference type="GO" id="GO:0005829">
    <property type="term" value="C:cytosol"/>
    <property type="evidence" value="ECO:0007669"/>
    <property type="project" value="TreeGrafter"/>
</dbReference>
<dbReference type="EMBL" id="CAJNRG010014308">
    <property type="protein sequence ID" value="CAF2155224.1"/>
    <property type="molecule type" value="Genomic_DNA"/>
</dbReference>